<dbReference type="InterPro" id="IPR000760">
    <property type="entry name" value="Inositol_monophosphatase-like"/>
</dbReference>
<evidence type="ECO:0000256" key="2">
    <source>
        <dbReference type="ARBA" id="ARBA00005289"/>
    </source>
</evidence>
<feature type="binding site" evidence="10">
    <location>
        <position position="68"/>
    </location>
    <ligand>
        <name>Mg(2+)</name>
        <dbReference type="ChEBI" id="CHEBI:18420"/>
        <label>1</label>
        <note>catalytic</note>
    </ligand>
</feature>
<feature type="binding site" evidence="10">
    <location>
        <position position="91"/>
    </location>
    <ligand>
        <name>Mg(2+)</name>
        <dbReference type="ChEBI" id="CHEBI:18420"/>
        <label>1</label>
        <note>catalytic</note>
    </ligand>
</feature>
<feature type="binding site" evidence="9">
    <location>
        <position position="90"/>
    </location>
    <ligand>
        <name>Mg(2+)</name>
        <dbReference type="ChEBI" id="CHEBI:18420"/>
        <label>1</label>
    </ligand>
</feature>
<dbReference type="GO" id="GO:0046854">
    <property type="term" value="P:phosphatidylinositol phosphate biosynthetic process"/>
    <property type="evidence" value="ECO:0007669"/>
    <property type="project" value="InterPro"/>
</dbReference>
<dbReference type="EC" id="3.1.3.7" evidence="9"/>
<evidence type="ECO:0000256" key="6">
    <source>
        <dbReference type="ARBA" id="ARBA00022801"/>
    </source>
</evidence>
<keyword evidence="3 9" id="KW-1003">Cell membrane</keyword>
<gene>
    <name evidence="9" type="primary">cysQ</name>
    <name evidence="11" type="ORF">A9404_09755</name>
</gene>
<dbReference type="Pfam" id="PF00459">
    <property type="entry name" value="Inositol_P"/>
    <property type="match status" value="1"/>
</dbReference>
<feature type="binding site" evidence="10">
    <location>
        <position position="88"/>
    </location>
    <ligand>
        <name>Mg(2+)</name>
        <dbReference type="ChEBI" id="CHEBI:18420"/>
        <label>1</label>
        <note>catalytic</note>
    </ligand>
</feature>
<keyword evidence="7 9" id="KW-0460">Magnesium</keyword>
<feature type="binding site" evidence="9">
    <location>
        <begin position="90"/>
        <end position="93"/>
    </location>
    <ligand>
        <name>substrate</name>
    </ligand>
</feature>
<evidence type="ECO:0000256" key="3">
    <source>
        <dbReference type="ARBA" id="ARBA00022475"/>
    </source>
</evidence>
<evidence type="ECO:0000256" key="9">
    <source>
        <dbReference type="HAMAP-Rule" id="MF_02095"/>
    </source>
</evidence>
<comment type="subcellular location">
    <subcellularLocation>
        <location evidence="9">Cell inner membrane</location>
        <topology evidence="9">Peripheral membrane protein</topology>
        <orientation evidence="9">Cytoplasmic side</orientation>
    </subcellularLocation>
</comment>
<dbReference type="Gene3D" id="3.30.540.10">
    <property type="entry name" value="Fructose-1,6-Bisphosphatase, subunit A, domain 1"/>
    <property type="match status" value="1"/>
</dbReference>
<feature type="binding site" evidence="9">
    <location>
        <position position="68"/>
    </location>
    <ligand>
        <name>Mg(2+)</name>
        <dbReference type="ChEBI" id="CHEBI:18420"/>
        <label>1</label>
    </ligand>
</feature>
<proteinExistence type="inferred from homology"/>
<evidence type="ECO:0000313" key="11">
    <source>
        <dbReference type="EMBL" id="ANJ67629.1"/>
    </source>
</evidence>
<comment type="catalytic activity">
    <reaction evidence="1 9">
        <text>adenosine 3',5'-bisphosphate + H2O = AMP + phosphate</text>
        <dbReference type="Rhea" id="RHEA:10040"/>
        <dbReference type="ChEBI" id="CHEBI:15377"/>
        <dbReference type="ChEBI" id="CHEBI:43474"/>
        <dbReference type="ChEBI" id="CHEBI:58343"/>
        <dbReference type="ChEBI" id="CHEBI:456215"/>
        <dbReference type="EC" id="3.1.3.7"/>
    </reaction>
</comment>
<feature type="binding site" evidence="9">
    <location>
        <position position="68"/>
    </location>
    <ligand>
        <name>substrate</name>
    </ligand>
</feature>
<dbReference type="Proteomes" id="UP000078596">
    <property type="component" value="Chromosome"/>
</dbReference>
<name>A0A191ZIC9_9GAMM</name>
<dbReference type="InterPro" id="IPR006240">
    <property type="entry name" value="CysQ"/>
</dbReference>
<keyword evidence="12" id="KW-1185">Reference proteome</keyword>
<feature type="binding site" evidence="10">
    <location>
        <position position="213"/>
    </location>
    <ligand>
        <name>Mg(2+)</name>
        <dbReference type="ChEBI" id="CHEBI:18420"/>
        <label>1</label>
        <note>catalytic</note>
    </ligand>
</feature>
<dbReference type="Gene3D" id="3.40.190.80">
    <property type="match status" value="1"/>
</dbReference>
<dbReference type="GO" id="GO:0005886">
    <property type="term" value="C:plasma membrane"/>
    <property type="evidence" value="ECO:0007669"/>
    <property type="project" value="UniProtKB-SubCell"/>
</dbReference>
<dbReference type="InterPro" id="IPR050725">
    <property type="entry name" value="CysQ/Inositol_MonoPase"/>
</dbReference>
<feature type="binding site" evidence="10">
    <location>
        <position position="90"/>
    </location>
    <ligand>
        <name>Mg(2+)</name>
        <dbReference type="ChEBI" id="CHEBI:18420"/>
        <label>2</label>
    </ligand>
</feature>
<dbReference type="OrthoDB" id="9785695at2"/>
<comment type="similarity">
    <text evidence="2 9">Belongs to the inositol monophosphatase superfamily. CysQ family.</text>
</comment>
<accession>A0A191ZIC9</accession>
<dbReference type="KEGG" id="haz:A9404_09755"/>
<comment type="cofactor">
    <cofactor evidence="9 10">
        <name>Mg(2+)</name>
        <dbReference type="ChEBI" id="CHEBI:18420"/>
    </cofactor>
</comment>
<dbReference type="GO" id="GO:0000287">
    <property type="term" value="F:magnesium ion binding"/>
    <property type="evidence" value="ECO:0007669"/>
    <property type="project" value="UniProtKB-UniRule"/>
</dbReference>
<evidence type="ECO:0000256" key="7">
    <source>
        <dbReference type="ARBA" id="ARBA00022842"/>
    </source>
</evidence>
<dbReference type="SUPFAM" id="SSF56655">
    <property type="entry name" value="Carbohydrate phosphatase"/>
    <property type="match status" value="1"/>
</dbReference>
<keyword evidence="4 9" id="KW-0997">Cell inner membrane</keyword>
<comment type="function">
    <text evidence="9">Converts adenosine-3',5'-bisphosphate (PAP) to AMP.</text>
</comment>
<dbReference type="PROSITE" id="PS00630">
    <property type="entry name" value="IMP_2"/>
    <property type="match status" value="1"/>
</dbReference>
<dbReference type="HAMAP" id="MF_02095">
    <property type="entry name" value="CysQ"/>
    <property type="match status" value="1"/>
</dbReference>
<evidence type="ECO:0000256" key="4">
    <source>
        <dbReference type="ARBA" id="ARBA00022519"/>
    </source>
</evidence>
<evidence type="ECO:0000256" key="1">
    <source>
        <dbReference type="ARBA" id="ARBA00001625"/>
    </source>
</evidence>
<dbReference type="PANTHER" id="PTHR43028:SF5">
    <property type="entry name" value="3'(2'),5'-BISPHOSPHATE NUCLEOTIDASE 1"/>
    <property type="match status" value="1"/>
</dbReference>
<feature type="binding site" evidence="9">
    <location>
        <position position="91"/>
    </location>
    <ligand>
        <name>Mg(2+)</name>
        <dbReference type="ChEBI" id="CHEBI:18420"/>
        <label>2</label>
    </ligand>
</feature>
<dbReference type="STRING" id="1860122.A9404_09755"/>
<dbReference type="InterPro" id="IPR020583">
    <property type="entry name" value="Inositol_monoP_metal-BS"/>
</dbReference>
<dbReference type="EMBL" id="CP016027">
    <property type="protein sequence ID" value="ANJ67629.1"/>
    <property type="molecule type" value="Genomic_DNA"/>
</dbReference>
<reference evidence="11 12" key="1">
    <citation type="submission" date="2016-06" db="EMBL/GenBank/DDBJ databases">
        <title>Insight into the functional genes involving in sulfur oxidation in Pearl River water.</title>
        <authorList>
            <person name="Luo J."/>
            <person name="Tan X."/>
            <person name="Lin W."/>
        </authorList>
    </citation>
    <scope>NUCLEOTIDE SEQUENCE [LARGE SCALE GENOMIC DNA]</scope>
    <source>
        <strain evidence="11 12">LS2</strain>
    </source>
</reference>
<evidence type="ECO:0000256" key="5">
    <source>
        <dbReference type="ARBA" id="ARBA00022723"/>
    </source>
</evidence>
<dbReference type="PANTHER" id="PTHR43028">
    <property type="entry name" value="3'(2'),5'-BISPHOSPHATE NUCLEOTIDASE 1"/>
    <property type="match status" value="1"/>
</dbReference>
<keyword evidence="5 9" id="KW-0479">Metal-binding</keyword>
<sequence length="271" mass="29258">MSEWLKWRDAVRGVAHRAGEAIMHVYAGEFSFSRKMDDSPVTEADLAAHRVIVAGLQALTPDIPVLTEEGGLPDWSIRQRWTRYWLVDPLDGTREFIKRNGEFSVNIALIDGHQSVMGVVYAPATGLDYAGVLGVGSWRFVDGNPQSIHVRDSLGEIVTLALSRSHLGGREQALIDALGDPVVVRCGSALKTCLVAEAGADLYPRFGPTSEWDTAASQCVLEAAGGRLVDLQGARLQYNRGASVLNPSFIAYGARLPLPLAEIAAIAKAPR</sequence>
<dbReference type="CDD" id="cd01638">
    <property type="entry name" value="CysQ"/>
    <property type="match status" value="1"/>
</dbReference>
<feature type="binding site" evidence="9">
    <location>
        <position position="88"/>
    </location>
    <ligand>
        <name>Mg(2+)</name>
        <dbReference type="ChEBI" id="CHEBI:18420"/>
        <label>2</label>
    </ligand>
</feature>
<keyword evidence="8 9" id="KW-0472">Membrane</keyword>
<evidence type="ECO:0000256" key="8">
    <source>
        <dbReference type="ARBA" id="ARBA00023136"/>
    </source>
</evidence>
<organism evidence="11 12">
    <name type="scientific">Halothiobacillus diazotrophicus</name>
    <dbReference type="NCBI Taxonomy" id="1860122"/>
    <lineage>
        <taxon>Bacteria</taxon>
        <taxon>Pseudomonadati</taxon>
        <taxon>Pseudomonadota</taxon>
        <taxon>Gammaproteobacteria</taxon>
        <taxon>Chromatiales</taxon>
        <taxon>Halothiobacillaceae</taxon>
        <taxon>Halothiobacillus</taxon>
    </lineage>
</organism>
<evidence type="ECO:0000313" key="12">
    <source>
        <dbReference type="Proteomes" id="UP000078596"/>
    </source>
</evidence>
<dbReference type="AlphaFoldDB" id="A0A191ZIC9"/>
<dbReference type="GO" id="GO:0050427">
    <property type="term" value="P:3'-phosphoadenosine 5'-phosphosulfate metabolic process"/>
    <property type="evidence" value="ECO:0007669"/>
    <property type="project" value="TreeGrafter"/>
</dbReference>
<keyword evidence="6 9" id="KW-0378">Hydrolase</keyword>
<protein>
    <recommendedName>
        <fullName evidence="9">3'(2'),5'-bisphosphate nucleotidase CysQ</fullName>
        <ecNumber evidence="9">3.1.3.7</ecNumber>
    </recommendedName>
    <alternativeName>
        <fullName evidence="9">3'(2'),5-bisphosphonucleoside 3'(2')-phosphohydrolase</fullName>
    </alternativeName>
    <alternativeName>
        <fullName evidence="9">3'-phosphoadenosine 5'-phosphate phosphatase</fullName>
        <shortName evidence="9">PAP phosphatase</shortName>
    </alternativeName>
</protein>
<dbReference type="GO" id="GO:0008441">
    <property type="term" value="F:3'(2'),5'-bisphosphate nucleotidase activity"/>
    <property type="evidence" value="ECO:0007669"/>
    <property type="project" value="UniProtKB-UniRule"/>
</dbReference>
<evidence type="ECO:0000256" key="10">
    <source>
        <dbReference type="PIRSR" id="PIRSR600760-2"/>
    </source>
</evidence>
<dbReference type="PROSITE" id="PS00629">
    <property type="entry name" value="IMP_1"/>
    <property type="match status" value="1"/>
</dbReference>
<dbReference type="PRINTS" id="PR00377">
    <property type="entry name" value="IMPHPHTASES"/>
</dbReference>
<dbReference type="RefSeq" id="WP_066100872.1">
    <property type="nucleotide sequence ID" value="NZ_CP016027.1"/>
</dbReference>
<dbReference type="GO" id="GO:0000103">
    <property type="term" value="P:sulfate assimilation"/>
    <property type="evidence" value="ECO:0007669"/>
    <property type="project" value="TreeGrafter"/>
</dbReference>
<feature type="binding site" evidence="9">
    <location>
        <position position="213"/>
    </location>
    <ligand>
        <name>substrate</name>
    </ligand>
</feature>
<feature type="binding site" evidence="9">
    <location>
        <position position="213"/>
    </location>
    <ligand>
        <name>Mg(2+)</name>
        <dbReference type="ChEBI" id="CHEBI:18420"/>
        <label>2</label>
    </ligand>
</feature>
<dbReference type="NCBIfam" id="TIGR01331">
    <property type="entry name" value="bisphos_cysQ"/>
    <property type="match status" value="1"/>
</dbReference>
<dbReference type="InterPro" id="IPR020550">
    <property type="entry name" value="Inositol_monophosphatase_CS"/>
</dbReference>
<feature type="binding site" evidence="9">
    <location>
        <position position="88"/>
    </location>
    <ligand>
        <name>Mg(2+)</name>
        <dbReference type="ChEBI" id="CHEBI:18420"/>
        <label>1</label>
    </ligand>
</feature>